<dbReference type="RefSeq" id="XP_044457613.1">
    <property type="nucleotide sequence ID" value="XM_044601678.1"/>
</dbReference>
<dbReference type="Proteomes" id="UP000019116">
    <property type="component" value="Chromosome 2A"/>
</dbReference>
<keyword evidence="3" id="KW-0342">GTP-binding</keyword>
<dbReference type="PANTHER" id="PTHR10903">
    <property type="entry name" value="GTPASE, IMAP FAMILY MEMBER-RELATED"/>
    <property type="match status" value="1"/>
</dbReference>
<dbReference type="SMR" id="A0A3B6B030"/>
<dbReference type="Gramene" id="TraesWEE_scaffold_026806_01G000200.1">
    <property type="protein sequence ID" value="TraesWEE_scaffold_026806_01G000200.1"/>
    <property type="gene ID" value="TraesWEE_scaffold_026806_01G000200"/>
</dbReference>
<dbReference type="Gramene" id="TraesKAR2A01G0334480.1">
    <property type="protein sequence ID" value="cds.TraesKAR2A01G0334480.1"/>
    <property type="gene ID" value="TraesKAR2A01G0334480"/>
</dbReference>
<reference evidence="6" key="2">
    <citation type="submission" date="2018-10" db="UniProtKB">
        <authorList>
            <consortium name="EnsemblPlants"/>
        </authorList>
    </citation>
    <scope>IDENTIFICATION</scope>
</reference>
<accession>A0A3B6B030</accession>
<dbReference type="AlphaFoldDB" id="A0A3B6B030"/>
<reference evidence="6" key="1">
    <citation type="submission" date="2018-08" db="EMBL/GenBank/DDBJ databases">
        <authorList>
            <person name="Rossello M."/>
        </authorList>
    </citation>
    <scope>NUCLEOTIDE SEQUENCE [LARGE SCALE GENOMIC DNA]</scope>
    <source>
        <strain evidence="6">cv. Chinese Spring</strain>
    </source>
</reference>
<dbReference type="Gramene" id="TraesSTA2A03G00720120.1">
    <property type="protein sequence ID" value="TraesSTA2A03G00720120.1"/>
    <property type="gene ID" value="TraesSTA2A03G00720120"/>
</dbReference>
<evidence type="ECO:0000313" key="6">
    <source>
        <dbReference type="EnsemblPlants" id="TraesCS2A02G309000.1"/>
    </source>
</evidence>
<evidence type="ECO:0000256" key="4">
    <source>
        <dbReference type="SAM" id="Coils"/>
    </source>
</evidence>
<dbReference type="Gene3D" id="3.40.50.300">
    <property type="entry name" value="P-loop containing nucleotide triphosphate hydrolases"/>
    <property type="match status" value="1"/>
</dbReference>
<dbReference type="Gramene" id="TraesSYM2A03G00729120.1">
    <property type="protein sequence ID" value="TraesSYM2A03G00729120.1"/>
    <property type="gene ID" value="TraesSYM2A03G00729120"/>
</dbReference>
<gene>
    <name evidence="6" type="primary">LOC123189290</name>
</gene>
<dbReference type="CDD" id="cd01852">
    <property type="entry name" value="AIG1"/>
    <property type="match status" value="1"/>
</dbReference>
<keyword evidence="4" id="KW-0175">Coiled coil</keyword>
<dbReference type="PaxDb" id="4565-Traes_2AL_A2907FCEB.1"/>
<dbReference type="Gramene" id="TraesCAD_scaffold_039810_01G000200.1">
    <property type="protein sequence ID" value="TraesCAD_scaffold_039810_01G000200.1"/>
    <property type="gene ID" value="TraesCAD_scaffold_039810_01G000200"/>
</dbReference>
<evidence type="ECO:0000256" key="1">
    <source>
        <dbReference type="ARBA" id="ARBA00008535"/>
    </source>
</evidence>
<dbReference type="PANTHER" id="PTHR10903:SF102">
    <property type="entry name" value="OS04G0441600 PROTEIN"/>
    <property type="match status" value="1"/>
</dbReference>
<dbReference type="InterPro" id="IPR045058">
    <property type="entry name" value="GIMA/IAN/Toc"/>
</dbReference>
<comment type="similarity">
    <text evidence="1">Belongs to the TRAFAC class TrmE-Era-EngA-EngB-Septin-like GTPase superfamily. AIG1/Toc34/Toc159-like paraseptin GTPase family. IAN subfamily.</text>
</comment>
<dbReference type="Gramene" id="TraesCS2A02G309000.1">
    <property type="protein sequence ID" value="TraesCS2A02G309000.1"/>
    <property type="gene ID" value="TraesCS2A02G309000"/>
</dbReference>
<dbReference type="Gramene" id="TraesPARA_EIv1.0_0388090.1">
    <property type="protein sequence ID" value="TraesPARA_EIv1.0_0388090.1.CDS"/>
    <property type="gene ID" value="TraesPARA_EIv1.0_0388090"/>
</dbReference>
<dbReference type="Gramene" id="TraesJAG2A03G00721820.1">
    <property type="protein sequence ID" value="TraesJAG2A03G00721820.1"/>
    <property type="gene ID" value="TraesJAG2A03G00721820"/>
</dbReference>
<feature type="coiled-coil region" evidence="4">
    <location>
        <begin position="258"/>
        <end position="310"/>
    </location>
</feature>
<name>A0A3B6B030_WHEAT</name>
<dbReference type="Pfam" id="PF04548">
    <property type="entry name" value="AIG1"/>
    <property type="match status" value="1"/>
</dbReference>
<dbReference type="InterPro" id="IPR006703">
    <property type="entry name" value="G_AIG1"/>
</dbReference>
<dbReference type="SUPFAM" id="SSF52540">
    <property type="entry name" value="P-loop containing nucleoside triphosphate hydrolases"/>
    <property type="match status" value="1"/>
</dbReference>
<sequence>MGGGGSDGDGYSDWAVLPCPPRLADVSLALVGKVGSGKSATANCILGDDAFESKDSYRAVTETCQKRSREFHDGCATRTVNVIDTPGLFDMDSTAEDVQKEIAKCMDMAKDGFDAMLMVFSAQSRFSCEDEKAIESIKLLFGNEVLDHMILVFTHGDVVGGESRWKKKLTDSAPAYLQDMVDLFADRVVLFDNNTSDMQQREYQLKNLFRAVDFVISRNHGRPFCNQMFTQIKEMHPVSISNKEIYDDYLKQISKMVEEKLNSTIARLETQLHEEQKERQAVENSLREEIHALKDSLKKAEEEANKSSSKCIIL</sequence>
<protein>
    <recommendedName>
        <fullName evidence="5">AIG1-type G domain-containing protein</fullName>
    </recommendedName>
</protein>
<keyword evidence="7" id="KW-1185">Reference proteome</keyword>
<proteinExistence type="inferred from homology"/>
<evidence type="ECO:0000259" key="5">
    <source>
        <dbReference type="PROSITE" id="PS51720"/>
    </source>
</evidence>
<dbReference type="Gramene" id="TraesRN2A0100748600.1">
    <property type="protein sequence ID" value="TraesRN2A0100748600.1"/>
    <property type="gene ID" value="TraesRN2A0100748600"/>
</dbReference>
<dbReference type="PROSITE" id="PS51720">
    <property type="entry name" value="G_AIG1"/>
    <property type="match status" value="1"/>
</dbReference>
<dbReference type="OrthoDB" id="660477at2759"/>
<organism evidence="6">
    <name type="scientific">Triticum aestivum</name>
    <name type="common">Wheat</name>
    <dbReference type="NCBI Taxonomy" id="4565"/>
    <lineage>
        <taxon>Eukaryota</taxon>
        <taxon>Viridiplantae</taxon>
        <taxon>Streptophyta</taxon>
        <taxon>Embryophyta</taxon>
        <taxon>Tracheophyta</taxon>
        <taxon>Spermatophyta</taxon>
        <taxon>Magnoliopsida</taxon>
        <taxon>Liliopsida</taxon>
        <taxon>Poales</taxon>
        <taxon>Poaceae</taxon>
        <taxon>BOP clade</taxon>
        <taxon>Pooideae</taxon>
        <taxon>Triticodae</taxon>
        <taxon>Triticeae</taxon>
        <taxon>Triticinae</taxon>
        <taxon>Triticum</taxon>
    </lineage>
</organism>
<dbReference type="GO" id="GO:0003924">
    <property type="term" value="F:GTPase activity"/>
    <property type="evidence" value="ECO:0000318"/>
    <property type="project" value="GO_Central"/>
</dbReference>
<dbReference type="OMA" id="RTCQAET"/>
<dbReference type="InterPro" id="IPR027417">
    <property type="entry name" value="P-loop_NTPase"/>
</dbReference>
<evidence type="ECO:0000313" key="7">
    <source>
        <dbReference type="Proteomes" id="UP000019116"/>
    </source>
</evidence>
<dbReference type="Gramene" id="TraesMAC2A03G00720650.1">
    <property type="protein sequence ID" value="TraesMAC2A03G00720650.1"/>
    <property type="gene ID" value="TraesMAC2A03G00720650"/>
</dbReference>
<dbReference type="STRING" id="4565.A0A3B6B030"/>
<evidence type="ECO:0000256" key="3">
    <source>
        <dbReference type="ARBA" id="ARBA00023134"/>
    </source>
</evidence>
<dbReference type="GeneID" id="123189290"/>
<dbReference type="GO" id="GO:0005525">
    <property type="term" value="F:GTP binding"/>
    <property type="evidence" value="ECO:0007669"/>
    <property type="project" value="UniProtKB-KW"/>
</dbReference>
<keyword evidence="2" id="KW-0547">Nucleotide-binding</keyword>
<evidence type="ECO:0000256" key="2">
    <source>
        <dbReference type="ARBA" id="ARBA00022741"/>
    </source>
</evidence>
<feature type="domain" description="AIG1-type G" evidence="5">
    <location>
        <begin position="23"/>
        <end position="233"/>
    </location>
</feature>
<dbReference type="FunFam" id="3.40.50.300:FF:000840">
    <property type="entry name" value="Immune-associated nucleotide-binding protein 9"/>
    <property type="match status" value="1"/>
</dbReference>
<dbReference type="Gramene" id="TraesLDM2A03G00724350.1">
    <property type="protein sequence ID" value="TraesLDM2A03G00724350.1"/>
    <property type="gene ID" value="TraesLDM2A03G00724350"/>
</dbReference>
<dbReference type="EnsemblPlants" id="TraesCS2A02G309000.1">
    <property type="protein sequence ID" value="TraesCS2A02G309000.1"/>
    <property type="gene ID" value="TraesCS2A02G309000"/>
</dbReference>
<dbReference type="Gramene" id="TraesCS2A03G0770100.1">
    <property type="protein sequence ID" value="TraesCS2A03G0770100.1.CDS"/>
    <property type="gene ID" value="TraesCS2A03G0770100"/>
</dbReference>